<evidence type="ECO:0000313" key="3">
    <source>
        <dbReference type="WBParaSite" id="HCON_00183490-00001"/>
    </source>
</evidence>
<sequence length="635" mass="72594">MKIVVVIERQKYHLFSAYAPQTGCSEQTRSGTCSMKRQLKCHSCRRHRDQGFVIDAKRVPYGAVATQHQSLICTLKIAPPKPKLAERRGPARIKWWRLKDKEEAVVPSILLPAVTTVDETWKGAAEAITRVALLKLGVTKPGRRKLDKQTWLWTGHVRDEVRGKKKQHHPFLIETTADNWQRYQIAKKEAKKALAFVKAAHYADLNRKLESRDGERYVYRLAKTRNRQTEDIEKFFGINDENGHLLTDRRQTLKRWREYFANISTVEFANPAIPCAPPVHDPVQKITVNETITALKQMKSGRATGPDVLAADMWKSKGWNPTGWLTEFFNQVVAEKKVPESWQQSTTIPTWKKKGSLGDCTCYRPICLLSHSVIIFERIVNSCIRDIVELTTNQCGFVAGCSTIDAIHAARLLLEKHREKRRAVHLAFLDLEIAFDRVPRVVIWYALRQHGVHEELIEWVRILYTSPKGRVQTAAGTSSEFPISVGVHQGSALSPLLFVVVTDVITKDLQRPAPWTLLYSDDVMLASEDKASSSHREQFGVAPIVDKIREARLRWYGHTLRAKNGSVRKIGLNLDVSGKRPGGRAMQRWLDTLHEDLKAVSIHPDQGVKWCQHINRVKWCQHIRKADPAYKRDKR</sequence>
<dbReference type="PANTHER" id="PTHR19446">
    <property type="entry name" value="REVERSE TRANSCRIPTASES"/>
    <property type="match status" value="1"/>
</dbReference>
<dbReference type="WBParaSite" id="HCON_00183490-00001">
    <property type="protein sequence ID" value="HCON_00183490-00001"/>
    <property type="gene ID" value="HCON_00183490"/>
</dbReference>
<dbReference type="CDD" id="cd01650">
    <property type="entry name" value="RT_nLTR_like"/>
    <property type="match status" value="1"/>
</dbReference>
<protein>
    <submittedName>
        <fullName evidence="3">Reverse transcriptase domain-containing protein</fullName>
    </submittedName>
</protein>
<dbReference type="PROSITE" id="PS50878">
    <property type="entry name" value="RT_POL"/>
    <property type="match status" value="1"/>
</dbReference>
<reference evidence="3" key="1">
    <citation type="submission" date="2020-12" db="UniProtKB">
        <authorList>
            <consortium name="WormBaseParasite"/>
        </authorList>
    </citation>
    <scope>IDENTIFICATION</scope>
    <source>
        <strain evidence="3">MHco3</strain>
    </source>
</reference>
<dbReference type="Proteomes" id="UP000025227">
    <property type="component" value="Unplaced"/>
</dbReference>
<dbReference type="InterPro" id="IPR043502">
    <property type="entry name" value="DNA/RNA_pol_sf"/>
</dbReference>
<evidence type="ECO:0000259" key="1">
    <source>
        <dbReference type="PROSITE" id="PS50878"/>
    </source>
</evidence>
<name>A0A7I5EEC2_HAECO</name>
<dbReference type="Pfam" id="PF00078">
    <property type="entry name" value="RVT_1"/>
    <property type="match status" value="1"/>
</dbReference>
<dbReference type="SUPFAM" id="SSF56672">
    <property type="entry name" value="DNA/RNA polymerases"/>
    <property type="match status" value="1"/>
</dbReference>
<organism evidence="2 3">
    <name type="scientific">Haemonchus contortus</name>
    <name type="common">Barber pole worm</name>
    <dbReference type="NCBI Taxonomy" id="6289"/>
    <lineage>
        <taxon>Eukaryota</taxon>
        <taxon>Metazoa</taxon>
        <taxon>Ecdysozoa</taxon>
        <taxon>Nematoda</taxon>
        <taxon>Chromadorea</taxon>
        <taxon>Rhabditida</taxon>
        <taxon>Rhabditina</taxon>
        <taxon>Rhabditomorpha</taxon>
        <taxon>Strongyloidea</taxon>
        <taxon>Trichostrongylidae</taxon>
        <taxon>Haemonchus</taxon>
    </lineage>
</organism>
<proteinExistence type="predicted"/>
<accession>A0A7I5EEC2</accession>
<feature type="domain" description="Reverse transcriptase" evidence="1">
    <location>
        <begin position="331"/>
        <end position="594"/>
    </location>
</feature>
<keyword evidence="2" id="KW-1185">Reference proteome</keyword>
<dbReference type="InterPro" id="IPR000477">
    <property type="entry name" value="RT_dom"/>
</dbReference>
<evidence type="ECO:0000313" key="2">
    <source>
        <dbReference type="Proteomes" id="UP000025227"/>
    </source>
</evidence>
<dbReference type="AlphaFoldDB" id="A0A7I5EEC2"/>
<dbReference type="OrthoDB" id="8061036at2759"/>